<dbReference type="Proteomes" id="UP000008144">
    <property type="component" value="Chromosome 14"/>
</dbReference>
<reference evidence="2" key="4">
    <citation type="submission" date="2025-09" db="UniProtKB">
        <authorList>
            <consortium name="Ensembl"/>
        </authorList>
    </citation>
    <scope>IDENTIFICATION</scope>
</reference>
<dbReference type="RefSeq" id="XP_002131441.1">
    <property type="nucleotide sequence ID" value="XM_002131405.5"/>
</dbReference>
<keyword evidence="1" id="KW-0175">Coiled coil</keyword>
<evidence type="ECO:0000313" key="3">
    <source>
        <dbReference type="Proteomes" id="UP000008144"/>
    </source>
</evidence>
<feature type="coiled-coil region" evidence="1">
    <location>
        <begin position="107"/>
        <end position="141"/>
    </location>
</feature>
<sequence>MERGMEDYSLEEMEAELEHERQMKKMLDQSLLGLKITVEDLEKKYQQIDEEGNEWKTRYETQQEMNTQLELQIKDLKEKLKPNHRTNSKNRKDQVPVSVKNMEGLSESGLKGLIKQMEKERSSLQNQLRDLEWRLDQESKALYKASEGRKKYLTELADAEFRLDSYMKLQAKKQAQKENNGINMHKRILPPLPKRVSVNKRNIQENRIPRRFQN</sequence>
<dbReference type="AlphaFoldDB" id="F6SVR6"/>
<dbReference type="GeneTree" id="ENSGT00940000165436"/>
<organism evidence="2 3">
    <name type="scientific">Ciona intestinalis</name>
    <name type="common">Transparent sea squirt</name>
    <name type="synonym">Ascidia intestinalis</name>
    <dbReference type="NCBI Taxonomy" id="7719"/>
    <lineage>
        <taxon>Eukaryota</taxon>
        <taxon>Metazoa</taxon>
        <taxon>Chordata</taxon>
        <taxon>Tunicata</taxon>
        <taxon>Ascidiacea</taxon>
        <taxon>Phlebobranchia</taxon>
        <taxon>Cionidae</taxon>
        <taxon>Ciona</taxon>
    </lineage>
</organism>
<dbReference type="InterPro" id="IPR028022">
    <property type="entry name" value="DUF4600"/>
</dbReference>
<dbReference type="KEGG" id="cin:100180557"/>
<reference evidence="2" key="2">
    <citation type="journal article" date="2008" name="Genome Biol.">
        <title>Improved genome assembly and evidence-based global gene model set for the chordate Ciona intestinalis: new insight into intron and operon populations.</title>
        <authorList>
            <person name="Satou Y."/>
            <person name="Mineta K."/>
            <person name="Ogasawara M."/>
            <person name="Sasakura Y."/>
            <person name="Shoguchi E."/>
            <person name="Ueno K."/>
            <person name="Yamada L."/>
            <person name="Matsumoto J."/>
            <person name="Wasserscheid J."/>
            <person name="Dewar K."/>
            <person name="Wiley G.B."/>
            <person name="Macmil S.L."/>
            <person name="Roe B.A."/>
            <person name="Zeller R.W."/>
            <person name="Hastings K.E."/>
            <person name="Lemaire P."/>
            <person name="Lindquist E."/>
            <person name="Endo T."/>
            <person name="Hotta K."/>
            <person name="Inaba K."/>
        </authorList>
    </citation>
    <scope>NUCLEOTIDE SEQUENCE [LARGE SCALE GENOMIC DNA]</scope>
    <source>
        <strain evidence="2">wild type</strain>
    </source>
</reference>
<reference evidence="2" key="3">
    <citation type="submission" date="2025-08" db="UniProtKB">
        <authorList>
            <consortium name="Ensembl"/>
        </authorList>
    </citation>
    <scope>IDENTIFICATION</scope>
</reference>
<dbReference type="InParanoid" id="F6SVR6"/>
<dbReference type="PANTHER" id="PTHR28671:SF3">
    <property type="entry name" value="COILED-COIL DOMAIN-CONTAINING PROTEIN 169"/>
    <property type="match status" value="1"/>
</dbReference>
<protein>
    <submittedName>
        <fullName evidence="2">Coiled-coil domain-containing protein 169-like</fullName>
    </submittedName>
</protein>
<keyword evidence="3" id="KW-1185">Reference proteome</keyword>
<proteinExistence type="predicted"/>
<dbReference type="EMBL" id="EAAA01001303">
    <property type="status" value="NOT_ANNOTATED_CDS"/>
    <property type="molecule type" value="Genomic_DNA"/>
</dbReference>
<accession>A0A1W2WHY5</accession>
<dbReference type="Ensembl" id="ENSCINT00000014931.2">
    <property type="protein sequence ID" value="ENSCINP00000014931.2"/>
    <property type="gene ID" value="ENSCING00000007276.3"/>
</dbReference>
<name>F6SVR6_CIOIN</name>
<evidence type="ECO:0000256" key="1">
    <source>
        <dbReference type="SAM" id="Coils"/>
    </source>
</evidence>
<reference evidence="3" key="1">
    <citation type="journal article" date="2002" name="Science">
        <title>The draft genome of Ciona intestinalis: insights into chordate and vertebrate origins.</title>
        <authorList>
            <person name="Dehal P."/>
            <person name="Satou Y."/>
            <person name="Campbell R.K."/>
            <person name="Chapman J."/>
            <person name="Degnan B."/>
            <person name="De Tomaso A."/>
            <person name="Davidson B."/>
            <person name="Di Gregorio A."/>
            <person name="Gelpke M."/>
            <person name="Goodstein D.M."/>
            <person name="Harafuji N."/>
            <person name="Hastings K.E."/>
            <person name="Ho I."/>
            <person name="Hotta K."/>
            <person name="Huang W."/>
            <person name="Kawashima T."/>
            <person name="Lemaire P."/>
            <person name="Martinez D."/>
            <person name="Meinertzhagen I.A."/>
            <person name="Necula S."/>
            <person name="Nonaka M."/>
            <person name="Putnam N."/>
            <person name="Rash S."/>
            <person name="Saiga H."/>
            <person name="Satake M."/>
            <person name="Terry A."/>
            <person name="Yamada L."/>
            <person name="Wang H.G."/>
            <person name="Awazu S."/>
            <person name="Azumi K."/>
            <person name="Boore J."/>
            <person name="Branno M."/>
            <person name="Chin-Bow S."/>
            <person name="DeSantis R."/>
            <person name="Doyle S."/>
            <person name="Francino P."/>
            <person name="Keys D.N."/>
            <person name="Haga S."/>
            <person name="Hayashi H."/>
            <person name="Hino K."/>
            <person name="Imai K.S."/>
            <person name="Inaba K."/>
            <person name="Kano S."/>
            <person name="Kobayashi K."/>
            <person name="Kobayashi M."/>
            <person name="Lee B.I."/>
            <person name="Makabe K.W."/>
            <person name="Manohar C."/>
            <person name="Matassi G."/>
            <person name="Medina M."/>
            <person name="Mochizuki Y."/>
            <person name="Mount S."/>
            <person name="Morishita T."/>
            <person name="Miura S."/>
            <person name="Nakayama A."/>
            <person name="Nishizaka S."/>
            <person name="Nomoto H."/>
            <person name="Ohta F."/>
            <person name="Oishi K."/>
            <person name="Rigoutsos I."/>
            <person name="Sano M."/>
            <person name="Sasaki A."/>
            <person name="Sasakura Y."/>
            <person name="Shoguchi E."/>
            <person name="Shin-i T."/>
            <person name="Spagnuolo A."/>
            <person name="Stainier D."/>
            <person name="Suzuki M.M."/>
            <person name="Tassy O."/>
            <person name="Takatori N."/>
            <person name="Tokuoka M."/>
            <person name="Yagi K."/>
            <person name="Yoshizaki F."/>
            <person name="Wada S."/>
            <person name="Zhang C."/>
            <person name="Hyatt P.D."/>
            <person name="Larimer F."/>
            <person name="Detter C."/>
            <person name="Doggett N."/>
            <person name="Glavina T."/>
            <person name="Hawkins T."/>
            <person name="Richardson P."/>
            <person name="Lucas S."/>
            <person name="Kohara Y."/>
            <person name="Levine M."/>
            <person name="Satoh N."/>
            <person name="Rokhsar D.S."/>
        </authorList>
    </citation>
    <scope>NUCLEOTIDE SEQUENCE [LARGE SCALE GENOMIC DNA]</scope>
</reference>
<dbReference type="HOGENOM" id="CLU_083726_1_0_1"/>
<dbReference type="GeneID" id="100180557"/>
<evidence type="ECO:0000313" key="2">
    <source>
        <dbReference type="Ensembl" id="ENSCINP00000014931.2"/>
    </source>
</evidence>
<dbReference type="Pfam" id="PF15372">
    <property type="entry name" value="DUF4600"/>
    <property type="match status" value="1"/>
</dbReference>
<dbReference type="OrthoDB" id="6615663at2759"/>
<accession>F6SVR6</accession>
<feature type="coiled-coil region" evidence="1">
    <location>
        <begin position="10"/>
        <end position="79"/>
    </location>
</feature>
<gene>
    <name evidence="2" type="primary">LOC100180557</name>
</gene>
<dbReference type="PANTHER" id="PTHR28671">
    <property type="entry name" value="COILED-COIL DOMAIN-CONTAINING PROTEIN 169"/>
    <property type="match status" value="1"/>
</dbReference>